<sequence length="291" mass="31727">MFGSGKYSIRREFVAVDALIDGCCQASVRPPHQGREREEEITGPRYATTCAVHGHSLYMPQLEKYQEDTFSRRHLRLLRSLRCSLDKRSSGRYHNKRFSLALTSQTATMAHVAPSFTTADYLVFTASLVISLGIGFYHWFRSRGRGTKDFLMGGGHMSPIPVSLSFAAGVISAVSILGNSAEMYYYGSQLWMNVIGVTIGTVFIMGIVMPVIFPLKLITIYEPGAQDGLGSATLNLSIYMGIALYAPSLAISSVTPISANTSVLVLGIVCTVYASMGGAKAVVYTDNFQSR</sequence>
<dbReference type="PANTHER" id="PTHR42985">
    <property type="entry name" value="SODIUM-COUPLED MONOCARBOXYLATE TRANSPORTER"/>
    <property type="match status" value="1"/>
</dbReference>
<name>A0A8J4XU68_CHIOP</name>
<reference evidence="13" key="1">
    <citation type="submission" date="2020-07" db="EMBL/GenBank/DDBJ databases">
        <title>The High-quality genome of the commercially important snow crab, Chionoecetes opilio.</title>
        <authorList>
            <person name="Jeong J.-H."/>
            <person name="Ryu S."/>
        </authorList>
    </citation>
    <scope>NUCLEOTIDE SEQUENCE</scope>
    <source>
        <strain evidence="13">MADBK_172401_WGS</strain>
        <tissue evidence="13">Digestive gland</tissue>
    </source>
</reference>
<dbReference type="InterPro" id="IPR001734">
    <property type="entry name" value="Na/solute_symporter"/>
</dbReference>
<proteinExistence type="inferred from homology"/>
<dbReference type="Proteomes" id="UP000770661">
    <property type="component" value="Unassembled WGS sequence"/>
</dbReference>
<evidence type="ECO:0000256" key="7">
    <source>
        <dbReference type="ARBA" id="ARBA00023053"/>
    </source>
</evidence>
<keyword evidence="6 12" id="KW-1133">Transmembrane helix</keyword>
<feature type="transmembrane region" description="Helical" evidence="12">
    <location>
        <begin position="122"/>
        <end position="140"/>
    </location>
</feature>
<comment type="similarity">
    <text evidence="2 11">Belongs to the sodium:solute symporter (SSF) (TC 2.A.21) family.</text>
</comment>
<dbReference type="Gene3D" id="1.20.1730.10">
    <property type="entry name" value="Sodium/glucose cotransporter"/>
    <property type="match status" value="1"/>
</dbReference>
<feature type="transmembrane region" description="Helical" evidence="12">
    <location>
        <begin position="160"/>
        <end position="178"/>
    </location>
</feature>
<dbReference type="EMBL" id="JACEEZ010020994">
    <property type="protein sequence ID" value="KAG0713875.1"/>
    <property type="molecule type" value="Genomic_DNA"/>
</dbReference>
<evidence type="ECO:0000256" key="5">
    <source>
        <dbReference type="ARBA" id="ARBA00022692"/>
    </source>
</evidence>
<dbReference type="PANTHER" id="PTHR42985:SF40">
    <property type="entry name" value="LD47995P-RELATED"/>
    <property type="match status" value="1"/>
</dbReference>
<evidence type="ECO:0000256" key="4">
    <source>
        <dbReference type="ARBA" id="ARBA00022475"/>
    </source>
</evidence>
<dbReference type="Pfam" id="PF00474">
    <property type="entry name" value="SSF"/>
    <property type="match status" value="1"/>
</dbReference>
<keyword evidence="14" id="KW-1185">Reference proteome</keyword>
<evidence type="ECO:0000256" key="6">
    <source>
        <dbReference type="ARBA" id="ARBA00022989"/>
    </source>
</evidence>
<evidence type="ECO:0000313" key="14">
    <source>
        <dbReference type="Proteomes" id="UP000770661"/>
    </source>
</evidence>
<dbReference type="InterPro" id="IPR051163">
    <property type="entry name" value="Sodium:Solute_Symporter_SSF"/>
</dbReference>
<protein>
    <submittedName>
        <fullName evidence="13">Sodium-dependent multivitamin transporter</fullName>
    </submittedName>
</protein>
<evidence type="ECO:0000313" key="13">
    <source>
        <dbReference type="EMBL" id="KAG0713875.1"/>
    </source>
</evidence>
<gene>
    <name evidence="13" type="primary">Slc5a6_0</name>
    <name evidence="13" type="ORF">GWK47_015214</name>
</gene>
<organism evidence="13 14">
    <name type="scientific">Chionoecetes opilio</name>
    <name type="common">Atlantic snow crab</name>
    <name type="synonym">Cancer opilio</name>
    <dbReference type="NCBI Taxonomy" id="41210"/>
    <lineage>
        <taxon>Eukaryota</taxon>
        <taxon>Metazoa</taxon>
        <taxon>Ecdysozoa</taxon>
        <taxon>Arthropoda</taxon>
        <taxon>Crustacea</taxon>
        <taxon>Multicrustacea</taxon>
        <taxon>Malacostraca</taxon>
        <taxon>Eumalacostraca</taxon>
        <taxon>Eucarida</taxon>
        <taxon>Decapoda</taxon>
        <taxon>Pleocyemata</taxon>
        <taxon>Brachyura</taxon>
        <taxon>Eubrachyura</taxon>
        <taxon>Majoidea</taxon>
        <taxon>Majidae</taxon>
        <taxon>Chionoecetes</taxon>
    </lineage>
</organism>
<evidence type="ECO:0000256" key="2">
    <source>
        <dbReference type="ARBA" id="ARBA00006434"/>
    </source>
</evidence>
<evidence type="ECO:0000256" key="3">
    <source>
        <dbReference type="ARBA" id="ARBA00022448"/>
    </source>
</evidence>
<dbReference type="GO" id="GO:0015293">
    <property type="term" value="F:symporter activity"/>
    <property type="evidence" value="ECO:0007669"/>
    <property type="project" value="TreeGrafter"/>
</dbReference>
<evidence type="ECO:0000256" key="8">
    <source>
        <dbReference type="ARBA" id="ARBA00023065"/>
    </source>
</evidence>
<feature type="transmembrane region" description="Helical" evidence="12">
    <location>
        <begin position="236"/>
        <end position="257"/>
    </location>
</feature>
<keyword evidence="5 12" id="KW-0812">Transmembrane</keyword>
<keyword evidence="9 12" id="KW-0472">Membrane</keyword>
<dbReference type="GO" id="GO:0006814">
    <property type="term" value="P:sodium ion transport"/>
    <property type="evidence" value="ECO:0007669"/>
    <property type="project" value="UniProtKB-KW"/>
</dbReference>
<evidence type="ECO:0000256" key="12">
    <source>
        <dbReference type="SAM" id="Phobius"/>
    </source>
</evidence>
<feature type="transmembrane region" description="Helical" evidence="12">
    <location>
        <begin position="190"/>
        <end position="215"/>
    </location>
</feature>
<dbReference type="AlphaFoldDB" id="A0A8J4XU68"/>
<keyword evidence="7" id="KW-0915">Sodium</keyword>
<keyword evidence="4" id="KW-1003">Cell membrane</keyword>
<keyword evidence="3" id="KW-0813">Transport</keyword>
<keyword evidence="10" id="KW-0739">Sodium transport</keyword>
<evidence type="ECO:0000256" key="1">
    <source>
        <dbReference type="ARBA" id="ARBA00004651"/>
    </source>
</evidence>
<dbReference type="PROSITE" id="PS50283">
    <property type="entry name" value="NA_SOLUT_SYMP_3"/>
    <property type="match status" value="1"/>
</dbReference>
<accession>A0A8J4XU68</accession>
<dbReference type="OrthoDB" id="6363405at2759"/>
<keyword evidence="8" id="KW-0406">Ion transport</keyword>
<dbReference type="GO" id="GO:0005886">
    <property type="term" value="C:plasma membrane"/>
    <property type="evidence" value="ECO:0007669"/>
    <property type="project" value="UniProtKB-SubCell"/>
</dbReference>
<evidence type="ECO:0000256" key="9">
    <source>
        <dbReference type="ARBA" id="ARBA00023136"/>
    </source>
</evidence>
<comment type="subcellular location">
    <subcellularLocation>
        <location evidence="1">Cell membrane</location>
        <topology evidence="1">Multi-pass membrane protein</topology>
    </subcellularLocation>
</comment>
<evidence type="ECO:0000256" key="11">
    <source>
        <dbReference type="RuleBase" id="RU362091"/>
    </source>
</evidence>
<feature type="transmembrane region" description="Helical" evidence="12">
    <location>
        <begin position="263"/>
        <end position="283"/>
    </location>
</feature>
<dbReference type="InterPro" id="IPR038377">
    <property type="entry name" value="Na/Glc_symporter_sf"/>
</dbReference>
<comment type="caution">
    <text evidence="13">The sequence shown here is derived from an EMBL/GenBank/DDBJ whole genome shotgun (WGS) entry which is preliminary data.</text>
</comment>
<evidence type="ECO:0000256" key="10">
    <source>
        <dbReference type="ARBA" id="ARBA00023201"/>
    </source>
</evidence>